<proteinExistence type="predicted"/>
<organism evidence="1 2">
    <name type="scientific">Camellia lanceoleosa</name>
    <dbReference type="NCBI Taxonomy" id="1840588"/>
    <lineage>
        <taxon>Eukaryota</taxon>
        <taxon>Viridiplantae</taxon>
        <taxon>Streptophyta</taxon>
        <taxon>Embryophyta</taxon>
        <taxon>Tracheophyta</taxon>
        <taxon>Spermatophyta</taxon>
        <taxon>Magnoliopsida</taxon>
        <taxon>eudicotyledons</taxon>
        <taxon>Gunneridae</taxon>
        <taxon>Pentapetalae</taxon>
        <taxon>asterids</taxon>
        <taxon>Ericales</taxon>
        <taxon>Theaceae</taxon>
        <taxon>Camellia</taxon>
    </lineage>
</organism>
<comment type="caution">
    <text evidence="1">The sequence shown here is derived from an EMBL/GenBank/DDBJ whole genome shotgun (WGS) entry which is preliminary data.</text>
</comment>
<sequence>MVHSSGAATYPSVVMMIQAPYTQAMKKKKVSTIFAISLVLLLFFYLINIVALFFLVNIAHIISKSYTTLSSSTTTTTTPDTYRQTYMEEKLWTQVWESPEPSWSITCDTAHFEYDLCYLNRPTVVDPMAATLSSVDPTNMTPPTVIKIRPYPRKGQPEAMQKTKELKLTTTPLNTTCAITHTTPALVFSAGGFTGNVFHDFNEGWIPLFLTVDEHFIDRDVILGVINCSDWWLIKYAELFSHFTRHPIINLDKETATHCFPSAIVGLKTHGVMILDPIATKAPPEDNARFSSPLSKCI</sequence>
<dbReference type="EMBL" id="CM045769">
    <property type="protein sequence ID" value="KAI7995566.1"/>
    <property type="molecule type" value="Genomic_DNA"/>
</dbReference>
<evidence type="ECO:0000313" key="2">
    <source>
        <dbReference type="Proteomes" id="UP001060215"/>
    </source>
</evidence>
<keyword evidence="2" id="KW-1185">Reference proteome</keyword>
<dbReference type="Proteomes" id="UP001060215">
    <property type="component" value="Chromosome 12"/>
</dbReference>
<evidence type="ECO:0000313" key="1">
    <source>
        <dbReference type="EMBL" id="KAI7995566.1"/>
    </source>
</evidence>
<reference evidence="1 2" key="1">
    <citation type="journal article" date="2022" name="Plant J.">
        <title>Chromosome-level genome of Camellia lanceoleosa provides a valuable resource for understanding genome evolution and self-incompatibility.</title>
        <authorList>
            <person name="Gong W."/>
            <person name="Xiao S."/>
            <person name="Wang L."/>
            <person name="Liao Z."/>
            <person name="Chang Y."/>
            <person name="Mo W."/>
            <person name="Hu G."/>
            <person name="Li W."/>
            <person name="Zhao G."/>
            <person name="Zhu H."/>
            <person name="Hu X."/>
            <person name="Ji K."/>
            <person name="Xiang X."/>
            <person name="Song Q."/>
            <person name="Yuan D."/>
            <person name="Jin S."/>
            <person name="Zhang L."/>
        </authorList>
    </citation>
    <scope>NUCLEOTIDE SEQUENCE [LARGE SCALE GENOMIC DNA]</scope>
    <source>
        <strain evidence="1">SQ_2022a</strain>
    </source>
</reference>
<name>A0ACC0G6B3_9ERIC</name>
<protein>
    <submittedName>
        <fullName evidence="1">Alpha-1,3-arabinosyltransferase XAT3</fullName>
    </submittedName>
</protein>
<gene>
    <name evidence="1" type="ORF">LOK49_LG11G01071</name>
</gene>
<accession>A0ACC0G6B3</accession>